<reference evidence="3 4" key="1">
    <citation type="submission" date="2018-05" db="EMBL/GenBank/DDBJ databases">
        <title>Whole genome sequencing for identification of molecular markers to develop diagnostic detection tools for the regulated plant pathogen Lachnellula willkommii.</title>
        <authorList>
            <person name="Giroux E."/>
            <person name="Bilodeau G."/>
        </authorList>
    </citation>
    <scope>NUCLEOTIDE SEQUENCE [LARGE SCALE GENOMIC DNA]</scope>
    <source>
        <strain evidence="3 4">CBS 203.66</strain>
    </source>
</reference>
<comment type="caution">
    <text evidence="3">The sequence shown here is derived from an EMBL/GenBank/DDBJ whole genome shotgun (WGS) entry which is preliminary data.</text>
</comment>
<feature type="region of interest" description="Disordered" evidence="1">
    <location>
        <begin position="276"/>
        <end position="320"/>
    </location>
</feature>
<evidence type="ECO:0000256" key="2">
    <source>
        <dbReference type="SAM" id="SignalP"/>
    </source>
</evidence>
<sequence length="452" mass="46244">MRIPSILSLPASILLLITSHTVFAEEQSLAPLVETQAKRSLENTDRRRDVEEHLRQGKSPVGVMKMSPDEGEKFFMEYWQFEKDQVQSPIFSTPLRARNEDEEAILLANASAAISFRPPFALHSDFGSGYGDLRARRAMESVAVLAALQKRDFVCPSGTTSCDGIGYPNSCCGANENCFKIQDTGLGPVGCCPVGGSCGGTITDCNAPNTACAAELGGGCCIPNFVCEGVGCVMNSVTTIVVTQTLSSTMASSTSVLTTTTTQVSTIVIASTTATATLTPPSSSSPPSSPSSTTISTSSATGVAPVRPTSATSTTTPSTDPTQCPTGFYACDAYYAGGCCRTGRDCQPTSCPATSSTTIISSGVTVVVPVGSAATVNSPTGACASGWASCAASDGGNCCPSGWQCGATSCSSLSPTSTAVAQKKSPNGASTQRNGVDLVAVLGTLILALVLV</sequence>
<dbReference type="AlphaFoldDB" id="A0A8T9BMY6"/>
<dbReference type="EMBL" id="QGMF01000102">
    <property type="protein sequence ID" value="TVY19512.1"/>
    <property type="molecule type" value="Genomic_DNA"/>
</dbReference>
<protein>
    <recommendedName>
        <fullName evidence="5">GPI anchored protein</fullName>
    </recommendedName>
</protein>
<accession>A0A8T9BMY6</accession>
<proteinExistence type="predicted"/>
<feature type="compositionally biased region" description="Low complexity" evidence="1">
    <location>
        <begin position="308"/>
        <end position="320"/>
    </location>
</feature>
<gene>
    <name evidence="3" type="ORF">LARI1_G002156</name>
</gene>
<evidence type="ECO:0008006" key="5">
    <source>
        <dbReference type="Google" id="ProtNLM"/>
    </source>
</evidence>
<dbReference type="OrthoDB" id="2426396at2759"/>
<dbReference type="PANTHER" id="PTHR39599:SF2">
    <property type="entry name" value="ANCHORED PROTEIN, PUTATIVE (AFU_ORTHOLOGUE AFUA_1G09650)-RELATED"/>
    <property type="match status" value="1"/>
</dbReference>
<evidence type="ECO:0000313" key="4">
    <source>
        <dbReference type="Proteomes" id="UP000469559"/>
    </source>
</evidence>
<feature type="compositionally biased region" description="Low complexity" evidence="1">
    <location>
        <begin position="290"/>
        <end position="301"/>
    </location>
</feature>
<keyword evidence="2" id="KW-0732">Signal</keyword>
<keyword evidence="4" id="KW-1185">Reference proteome</keyword>
<dbReference type="PANTHER" id="PTHR39599">
    <property type="entry name" value="GPI-ANCHORED PROTEIN (EUROFUNG)-RELATED-RELATED"/>
    <property type="match status" value="1"/>
</dbReference>
<organism evidence="3 4">
    <name type="scientific">Lachnellula arida</name>
    <dbReference type="NCBI Taxonomy" id="1316785"/>
    <lineage>
        <taxon>Eukaryota</taxon>
        <taxon>Fungi</taxon>
        <taxon>Dikarya</taxon>
        <taxon>Ascomycota</taxon>
        <taxon>Pezizomycotina</taxon>
        <taxon>Leotiomycetes</taxon>
        <taxon>Helotiales</taxon>
        <taxon>Lachnaceae</taxon>
        <taxon>Lachnellula</taxon>
    </lineage>
</organism>
<evidence type="ECO:0000313" key="3">
    <source>
        <dbReference type="EMBL" id="TVY19512.1"/>
    </source>
</evidence>
<name>A0A8T9BMY6_9HELO</name>
<evidence type="ECO:0000256" key="1">
    <source>
        <dbReference type="SAM" id="MobiDB-lite"/>
    </source>
</evidence>
<dbReference type="Proteomes" id="UP000469559">
    <property type="component" value="Unassembled WGS sequence"/>
</dbReference>
<feature type="chain" id="PRO_5035877611" description="GPI anchored protein" evidence="2">
    <location>
        <begin position="25"/>
        <end position="452"/>
    </location>
</feature>
<feature type="signal peptide" evidence="2">
    <location>
        <begin position="1"/>
        <end position="24"/>
    </location>
</feature>